<reference evidence="2" key="2">
    <citation type="submission" date="2017-11" db="EMBL/GenBank/DDBJ databases">
        <title>Coralsnake Venomics: Analyses of Venom Gland Transcriptomes and Proteomes of Six Brazilian Taxa.</title>
        <authorList>
            <person name="Aird S.D."/>
            <person name="Jorge da Silva N."/>
            <person name="Qiu L."/>
            <person name="Villar-Briones A."/>
            <person name="Aparecida-Saddi V."/>
            <person name="Campos-Telles M.P."/>
            <person name="Grau M."/>
            <person name="Mikheyev A.S."/>
        </authorList>
    </citation>
    <scope>NUCLEOTIDE SEQUENCE</scope>
    <source>
        <tissue evidence="2">Venom_gland</tissue>
    </source>
</reference>
<proteinExistence type="predicted"/>
<evidence type="ECO:0000256" key="1">
    <source>
        <dbReference type="SAM" id="MobiDB-lite"/>
    </source>
</evidence>
<protein>
    <submittedName>
        <fullName evidence="2">Uncharacterized protein</fullName>
    </submittedName>
</protein>
<dbReference type="EMBL" id="IACM01085083">
    <property type="protein sequence ID" value="LAB31071.1"/>
    <property type="molecule type" value="Transcribed_RNA"/>
</dbReference>
<accession>A0A2D4MCH7</accession>
<name>A0A2D4MCH7_9SAUR</name>
<dbReference type="AlphaFoldDB" id="A0A2D4MCH7"/>
<feature type="region of interest" description="Disordered" evidence="1">
    <location>
        <begin position="1"/>
        <end position="20"/>
    </location>
</feature>
<reference evidence="2" key="1">
    <citation type="submission" date="2017-07" db="EMBL/GenBank/DDBJ databases">
        <authorList>
            <person name="Mikheyev A."/>
            <person name="Grau M."/>
        </authorList>
    </citation>
    <scope>NUCLEOTIDE SEQUENCE</scope>
    <source>
        <tissue evidence="2">Venom_gland</tissue>
    </source>
</reference>
<sequence length="138" mass="16226">MSRNEEPPPVNRASKKVSPSGSTLFSKVLLYPTKSNCQNGLRKNKRLRYGQHCSQSLWRTWKNFSFQPLNFPHQKKVQSGQSLFPSTTEWRKLLVVLYLVFQWLSLSLHVNKQHHQFYPIQNAFPSFLTLMFNVTQSR</sequence>
<organism evidence="2">
    <name type="scientific">Micrurus spixii</name>
    <name type="common">Amazon coral snake</name>
    <dbReference type="NCBI Taxonomy" id="129469"/>
    <lineage>
        <taxon>Eukaryota</taxon>
        <taxon>Metazoa</taxon>
        <taxon>Chordata</taxon>
        <taxon>Craniata</taxon>
        <taxon>Vertebrata</taxon>
        <taxon>Euteleostomi</taxon>
        <taxon>Lepidosauria</taxon>
        <taxon>Squamata</taxon>
        <taxon>Bifurcata</taxon>
        <taxon>Unidentata</taxon>
        <taxon>Episquamata</taxon>
        <taxon>Toxicofera</taxon>
        <taxon>Serpentes</taxon>
        <taxon>Colubroidea</taxon>
        <taxon>Elapidae</taxon>
        <taxon>Elapinae</taxon>
        <taxon>Micrurus</taxon>
    </lineage>
</organism>
<evidence type="ECO:0000313" key="2">
    <source>
        <dbReference type="EMBL" id="LAB31071.1"/>
    </source>
</evidence>